<sequence length="354" mass="39827">MSLLLNQHSKLCFRKPVLVRSSPHLSNGLSSLSLQTDSQTRVLLCADPCGGNRGIAMTMRSSHFLRTLSFEGWEEMSENEDKICAELLKEMGAIGSCGGWLPTLKDGVLRLREVNLNHETDRKRISLPPLVTLPHCQTQYVTNVAMSTSSPEEEDCVVAVKFLGPQLSFCRPAQSNSEWINIRMTDPCFFSSPVMLSKKNEMLRIAGSGGQLIGSWDLQNHSNNPKLQILRFQNLPKLSETKRELLESCYTSEHLVESITTSETFIVKLYMKTAEIDKGIPRKKTEAIMVFRLDEEGNAVYTQDVGDQSIFLTNSEAFCFPSSSSLSLGRPNFVKIVDVNEDRYFKLAKQKWDC</sequence>
<dbReference type="Pfam" id="PF03478">
    <property type="entry name" value="Beta-prop_KIB1-4"/>
    <property type="match status" value="1"/>
</dbReference>
<reference evidence="3" key="1">
    <citation type="journal article" date="2016" name="Proc. Natl. Acad. Sci. U.S.A.">
        <title>Chromosome-level assembly of Arabidopsis thaliana Ler reveals the extent of translocation and inversion polymorphisms.</title>
        <authorList>
            <person name="Zapata L."/>
            <person name="Ding J."/>
            <person name="Willing E.M."/>
            <person name="Hartwig B."/>
            <person name="Bezdan D."/>
            <person name="Jiao W.B."/>
            <person name="Patel V."/>
            <person name="Velikkakam James G."/>
            <person name="Koornneef M."/>
            <person name="Ossowski S."/>
            <person name="Schneeberger K."/>
        </authorList>
    </citation>
    <scope>NUCLEOTIDE SEQUENCE [LARGE SCALE GENOMIC DNA]</scope>
    <source>
        <strain evidence="3">cv. Landsberg erecta</strain>
    </source>
</reference>
<dbReference type="InterPro" id="IPR050942">
    <property type="entry name" value="F-box_BR-signaling"/>
</dbReference>
<accession>A0A178UU83</accession>
<evidence type="ECO:0000313" key="2">
    <source>
        <dbReference type="EMBL" id="OAO97173.1"/>
    </source>
</evidence>
<gene>
    <name evidence="2" type="ordered locus">AXX17_At4g15610</name>
</gene>
<feature type="domain" description="KIB1-4 beta-propeller" evidence="1">
    <location>
        <begin position="88"/>
        <end position="338"/>
    </location>
</feature>
<comment type="caution">
    <text evidence="2">The sequence shown here is derived from an EMBL/GenBank/DDBJ whole genome shotgun (WGS) entry which is preliminary data.</text>
</comment>
<evidence type="ECO:0000313" key="3">
    <source>
        <dbReference type="Proteomes" id="UP000078284"/>
    </source>
</evidence>
<dbReference type="Proteomes" id="UP000078284">
    <property type="component" value="Chromosome 4"/>
</dbReference>
<organism evidence="2 3">
    <name type="scientific">Arabidopsis thaliana</name>
    <name type="common">Mouse-ear cress</name>
    <dbReference type="NCBI Taxonomy" id="3702"/>
    <lineage>
        <taxon>Eukaryota</taxon>
        <taxon>Viridiplantae</taxon>
        <taxon>Streptophyta</taxon>
        <taxon>Embryophyta</taxon>
        <taxon>Tracheophyta</taxon>
        <taxon>Spermatophyta</taxon>
        <taxon>Magnoliopsida</taxon>
        <taxon>eudicotyledons</taxon>
        <taxon>Gunneridae</taxon>
        <taxon>Pentapetalae</taxon>
        <taxon>rosids</taxon>
        <taxon>malvids</taxon>
        <taxon>Brassicales</taxon>
        <taxon>Brassicaceae</taxon>
        <taxon>Camelineae</taxon>
        <taxon>Arabidopsis</taxon>
    </lineage>
</organism>
<protein>
    <recommendedName>
        <fullName evidence="1">KIB1-4 beta-propeller domain-containing protein</fullName>
    </recommendedName>
</protein>
<evidence type="ECO:0000259" key="1">
    <source>
        <dbReference type="Pfam" id="PF03478"/>
    </source>
</evidence>
<dbReference type="PANTHER" id="PTHR44259:SF93">
    <property type="entry name" value="PROTEIN, PUTATIVE (DUF295)-RELATED"/>
    <property type="match status" value="1"/>
</dbReference>
<dbReference type="AlphaFoldDB" id="A0A178UU83"/>
<proteinExistence type="predicted"/>
<dbReference type="InterPro" id="IPR005174">
    <property type="entry name" value="KIB1-4_b-propeller"/>
</dbReference>
<dbReference type="EMBL" id="LUHQ01000004">
    <property type="protein sequence ID" value="OAO97173.1"/>
    <property type="molecule type" value="Genomic_DNA"/>
</dbReference>
<name>A0A178UU83_ARATH</name>
<dbReference type="ExpressionAtlas" id="A0A178UU83">
    <property type="expression patterns" value="baseline and differential"/>
</dbReference>
<dbReference type="PANTHER" id="PTHR44259">
    <property type="entry name" value="OS07G0183000 PROTEIN-RELATED"/>
    <property type="match status" value="1"/>
</dbReference>